<organism evidence="2 3">
    <name type="scientific">Inhella crocodyli</name>
    <dbReference type="NCBI Taxonomy" id="2499851"/>
    <lineage>
        <taxon>Bacteria</taxon>
        <taxon>Pseudomonadati</taxon>
        <taxon>Pseudomonadota</taxon>
        <taxon>Betaproteobacteria</taxon>
        <taxon>Burkholderiales</taxon>
        <taxon>Sphaerotilaceae</taxon>
        <taxon>Inhella</taxon>
    </lineage>
</organism>
<dbReference type="RefSeq" id="WP_127681788.1">
    <property type="nucleotide sequence ID" value="NZ_SACM01000001.1"/>
</dbReference>
<dbReference type="PANTHER" id="PTHR33525">
    <property type="match status" value="1"/>
</dbReference>
<keyword evidence="3" id="KW-1185">Reference proteome</keyword>
<dbReference type="EMBL" id="SACM01000001">
    <property type="protein sequence ID" value="RVT88526.1"/>
    <property type="molecule type" value="Genomic_DNA"/>
</dbReference>
<evidence type="ECO:0000313" key="2">
    <source>
        <dbReference type="EMBL" id="RVT88526.1"/>
    </source>
</evidence>
<reference evidence="2 3" key="1">
    <citation type="submission" date="2019-01" db="EMBL/GenBank/DDBJ databases">
        <authorList>
            <person name="Chen W.-M."/>
        </authorList>
    </citation>
    <scope>NUCLEOTIDE SEQUENCE [LARGE SCALE GENOMIC DNA]</scope>
    <source>
        <strain evidence="2 3">CCP-18</strain>
    </source>
</reference>
<gene>
    <name evidence="2" type="ORF">EOD73_06020</name>
</gene>
<evidence type="ECO:0000259" key="1">
    <source>
        <dbReference type="PROSITE" id="PS51833"/>
    </source>
</evidence>
<sequence>MTPAKPHAIPAAAERFFANHGQLQPMPEVATRLIKSFDDPNVSLRSLADLIEKDPTLSARVLRLANSARFSPSHNVATLIDAANTLGLDMLRNLSMAAAISGRFPDLKGLDRRAVWRHAATTAAHARTLGKLLRLDADEVYVAGMMLRTGQLLMAISEPDQVAEVERMATEPGSRYSLEQHRFGCTHADVTASLAAHWHFPAAMVQAFTDANEPLEVRPFSLMAAVLHLAEVLADAAGSADPVAALQAAVPELVQHVHLDLDDLRARVAAAGDPAQDVDALLQ</sequence>
<dbReference type="OrthoDB" id="9770715at2"/>
<dbReference type="Proteomes" id="UP000288587">
    <property type="component" value="Unassembled WGS sequence"/>
</dbReference>
<comment type="caution">
    <text evidence="2">The sequence shown here is derived from an EMBL/GenBank/DDBJ whole genome shotgun (WGS) entry which is preliminary data.</text>
</comment>
<dbReference type="PANTHER" id="PTHR33525:SF3">
    <property type="entry name" value="RIBONUCLEASE Y"/>
    <property type="match status" value="1"/>
</dbReference>
<dbReference type="AlphaFoldDB" id="A0A3S3TDC9"/>
<accession>A0A3S3TDC9</accession>
<dbReference type="InterPro" id="IPR013976">
    <property type="entry name" value="HDOD"/>
</dbReference>
<dbReference type="SUPFAM" id="SSF109604">
    <property type="entry name" value="HD-domain/PDEase-like"/>
    <property type="match status" value="1"/>
</dbReference>
<feature type="domain" description="HDOD" evidence="1">
    <location>
        <begin position="23"/>
        <end position="214"/>
    </location>
</feature>
<dbReference type="Gene3D" id="1.10.3210.10">
    <property type="entry name" value="Hypothetical protein af1432"/>
    <property type="match status" value="1"/>
</dbReference>
<proteinExistence type="predicted"/>
<dbReference type="InterPro" id="IPR052340">
    <property type="entry name" value="RNase_Y/CdgJ"/>
</dbReference>
<dbReference type="Pfam" id="PF08668">
    <property type="entry name" value="HDOD"/>
    <property type="match status" value="1"/>
</dbReference>
<protein>
    <submittedName>
        <fullName evidence="2">HDOD domain-containing protein</fullName>
    </submittedName>
</protein>
<dbReference type="PROSITE" id="PS51833">
    <property type="entry name" value="HDOD"/>
    <property type="match status" value="1"/>
</dbReference>
<evidence type="ECO:0000313" key="3">
    <source>
        <dbReference type="Proteomes" id="UP000288587"/>
    </source>
</evidence>
<name>A0A3S3TDC9_9BURK</name>